<name>A0A1F6UKG0_9PROT</name>
<dbReference type="Pfam" id="PF02955">
    <property type="entry name" value="GSH-S_ATP"/>
    <property type="match status" value="1"/>
</dbReference>
<dbReference type="NCBIfam" id="NF003573">
    <property type="entry name" value="PRK05246.1"/>
    <property type="match status" value="1"/>
</dbReference>
<dbReference type="UniPathway" id="UPA00142">
    <property type="reaction ID" value="UER00210"/>
</dbReference>
<dbReference type="EMBL" id="MFSV01000103">
    <property type="protein sequence ID" value="OGI57870.1"/>
    <property type="molecule type" value="Genomic_DNA"/>
</dbReference>
<dbReference type="GO" id="GO:0046872">
    <property type="term" value="F:metal ion binding"/>
    <property type="evidence" value="ECO:0007669"/>
    <property type="project" value="UniProtKB-KW"/>
</dbReference>
<dbReference type="Pfam" id="PF02951">
    <property type="entry name" value="GSH-S_N"/>
    <property type="match status" value="1"/>
</dbReference>
<comment type="cofactor">
    <cofactor evidence="1">
        <name>Mn(2+)</name>
        <dbReference type="ChEBI" id="CHEBI:29035"/>
    </cofactor>
</comment>
<dbReference type="InterPro" id="IPR004215">
    <property type="entry name" value="GSHS_N"/>
</dbReference>
<dbReference type="InterPro" id="IPR013815">
    <property type="entry name" value="ATP_grasp_subdomain_1"/>
</dbReference>
<keyword evidence="4 10" id="KW-0317">Glutathione biosynthesis</keyword>
<dbReference type="SUPFAM" id="SSF56059">
    <property type="entry name" value="Glutathione synthetase ATP-binding domain-like"/>
    <property type="match status" value="1"/>
</dbReference>
<dbReference type="EC" id="6.3.2.3" evidence="10"/>
<keyword evidence="6 10" id="KW-0547">Nucleotide-binding</keyword>
<dbReference type="PANTHER" id="PTHR21621:SF4">
    <property type="entry name" value="GLUTATHIONE SYNTHETASE"/>
    <property type="match status" value="1"/>
</dbReference>
<dbReference type="AlphaFoldDB" id="A0A1F6UKG0"/>
<evidence type="ECO:0000256" key="10">
    <source>
        <dbReference type="HAMAP-Rule" id="MF_00162"/>
    </source>
</evidence>
<evidence type="ECO:0000313" key="12">
    <source>
        <dbReference type="EMBL" id="OGI57870.1"/>
    </source>
</evidence>
<keyword evidence="9" id="KW-0464">Manganese</keyword>
<dbReference type="SUPFAM" id="SSF52440">
    <property type="entry name" value="PreATP-grasp domain"/>
    <property type="match status" value="1"/>
</dbReference>
<feature type="domain" description="ATP-grasp" evidence="11">
    <location>
        <begin position="126"/>
        <end position="311"/>
    </location>
</feature>
<dbReference type="FunFam" id="3.30.1490.20:FF:000009">
    <property type="entry name" value="Glutathione synthetase"/>
    <property type="match status" value="1"/>
</dbReference>
<comment type="cofactor">
    <cofactor evidence="2">
        <name>Mg(2+)</name>
        <dbReference type="ChEBI" id="CHEBI:18420"/>
    </cofactor>
</comment>
<dbReference type="GO" id="GO:0005524">
    <property type="term" value="F:ATP binding"/>
    <property type="evidence" value="ECO:0007669"/>
    <property type="project" value="UniProtKB-UniRule"/>
</dbReference>
<reference evidence="12 13" key="1">
    <citation type="journal article" date="2016" name="Nat. Commun.">
        <title>Thousands of microbial genomes shed light on interconnected biogeochemical processes in an aquifer system.</title>
        <authorList>
            <person name="Anantharaman K."/>
            <person name="Brown C.T."/>
            <person name="Hug L.A."/>
            <person name="Sharon I."/>
            <person name="Castelle C.J."/>
            <person name="Probst A.J."/>
            <person name="Thomas B.C."/>
            <person name="Singh A."/>
            <person name="Wilkins M.J."/>
            <person name="Karaoz U."/>
            <person name="Brodie E.L."/>
            <person name="Williams K.H."/>
            <person name="Hubbard S.S."/>
            <person name="Banfield J.F."/>
        </authorList>
    </citation>
    <scope>NUCLEOTIDE SEQUENCE [LARGE SCALE GENOMIC DNA]</scope>
</reference>
<dbReference type="Proteomes" id="UP000177950">
    <property type="component" value="Unassembled WGS sequence"/>
</dbReference>
<comment type="caution">
    <text evidence="12">The sequence shown here is derived from an EMBL/GenBank/DDBJ whole genome shotgun (WGS) entry which is preliminary data.</text>
</comment>
<evidence type="ECO:0000256" key="8">
    <source>
        <dbReference type="ARBA" id="ARBA00022842"/>
    </source>
</evidence>
<comment type="pathway">
    <text evidence="10">Sulfur metabolism; glutathione biosynthesis; glutathione from L-cysteine and L-glutamate: step 2/2.</text>
</comment>
<dbReference type="HAMAP" id="MF_00162">
    <property type="entry name" value="GSH_S"/>
    <property type="match status" value="1"/>
</dbReference>
<evidence type="ECO:0000313" key="13">
    <source>
        <dbReference type="Proteomes" id="UP000177950"/>
    </source>
</evidence>
<evidence type="ECO:0000256" key="3">
    <source>
        <dbReference type="ARBA" id="ARBA00022598"/>
    </source>
</evidence>
<dbReference type="InterPro" id="IPR011761">
    <property type="entry name" value="ATP-grasp"/>
</dbReference>
<dbReference type="FunFam" id="3.40.50.20:FF:000009">
    <property type="entry name" value="Glutathione synthetase"/>
    <property type="match status" value="1"/>
</dbReference>
<evidence type="ECO:0000256" key="1">
    <source>
        <dbReference type="ARBA" id="ARBA00001936"/>
    </source>
</evidence>
<dbReference type="PANTHER" id="PTHR21621">
    <property type="entry name" value="RIBOSOMAL PROTEIN S6 MODIFICATION PROTEIN"/>
    <property type="match status" value="1"/>
</dbReference>
<dbReference type="Gene3D" id="3.40.50.20">
    <property type="match status" value="1"/>
</dbReference>
<comment type="similarity">
    <text evidence="10">Belongs to the prokaryotic GSH synthase family.</text>
</comment>
<comment type="catalytic activity">
    <reaction evidence="10">
        <text>gamma-L-glutamyl-L-cysteine + glycine + ATP = glutathione + ADP + phosphate + H(+)</text>
        <dbReference type="Rhea" id="RHEA:13557"/>
        <dbReference type="ChEBI" id="CHEBI:15378"/>
        <dbReference type="ChEBI" id="CHEBI:30616"/>
        <dbReference type="ChEBI" id="CHEBI:43474"/>
        <dbReference type="ChEBI" id="CHEBI:57305"/>
        <dbReference type="ChEBI" id="CHEBI:57925"/>
        <dbReference type="ChEBI" id="CHEBI:58173"/>
        <dbReference type="ChEBI" id="CHEBI:456216"/>
        <dbReference type="EC" id="6.3.2.3"/>
    </reaction>
</comment>
<dbReference type="GO" id="GO:0004363">
    <property type="term" value="F:glutathione synthase activity"/>
    <property type="evidence" value="ECO:0007669"/>
    <property type="project" value="UniProtKB-UniRule"/>
</dbReference>
<evidence type="ECO:0000256" key="4">
    <source>
        <dbReference type="ARBA" id="ARBA00022684"/>
    </source>
</evidence>
<dbReference type="InterPro" id="IPR016185">
    <property type="entry name" value="PreATP-grasp_dom_sf"/>
</dbReference>
<dbReference type="Gene3D" id="3.30.470.20">
    <property type="entry name" value="ATP-grasp fold, B domain"/>
    <property type="match status" value="1"/>
</dbReference>
<keyword evidence="5" id="KW-0479">Metal-binding</keyword>
<keyword evidence="8" id="KW-0460">Magnesium</keyword>
<protein>
    <recommendedName>
        <fullName evidence="10">Glutathione synthetase</fullName>
        <ecNumber evidence="10">6.3.2.3</ecNumber>
    </recommendedName>
    <alternativeName>
        <fullName evidence="10">GSH synthetase</fullName>
        <shortName evidence="10">GSH-S</shortName>
        <shortName evidence="10">GSHase</shortName>
    </alternativeName>
    <alternativeName>
        <fullName evidence="10">Glutathione synthase</fullName>
    </alternativeName>
</protein>
<proteinExistence type="inferred from homology"/>
<evidence type="ECO:0000256" key="5">
    <source>
        <dbReference type="ARBA" id="ARBA00022723"/>
    </source>
</evidence>
<dbReference type="Gene3D" id="3.30.1490.20">
    <property type="entry name" value="ATP-grasp fold, A domain"/>
    <property type="match status" value="1"/>
</dbReference>
<evidence type="ECO:0000259" key="11">
    <source>
        <dbReference type="PROSITE" id="PS50975"/>
    </source>
</evidence>
<keyword evidence="7 10" id="KW-0067">ATP-binding</keyword>
<keyword evidence="3 10" id="KW-0436">Ligase</keyword>
<sequence>MTLRLGVIMDPIGSIHVKKDSTYAMLLEAQKRGWEISYMEQADLSVRDGRAEACMRRLKLLPGQQPWFEFTGSSSEPLHGLNAILMRKDPPFDLEYIYTTYILELAEARGTLVVNKPQSLRDANEKMFTLWFPQCAPPTLVTKNAAQLRAFLQEYHDIILKPLDQMGGTSIYRLREADPNISVIIETLTARGGTLAMAQRYIPEISAGDKRILLVDGEPVPYALARIPPPGETRGNLAAGGHGEGRPLRERDRWICAEVGPVLRAKGILFAGLDVIGDYLTEINVTSPTCIRELDGLYGLNISAQLMDAIAARVA</sequence>
<evidence type="ECO:0000256" key="7">
    <source>
        <dbReference type="ARBA" id="ARBA00022840"/>
    </source>
</evidence>
<organism evidence="12 13">
    <name type="scientific">Candidatus Muproteobacteria bacterium RBG_19FT_COMBO_61_10</name>
    <dbReference type="NCBI Taxonomy" id="1817761"/>
    <lineage>
        <taxon>Bacteria</taxon>
        <taxon>Pseudomonadati</taxon>
        <taxon>Pseudomonadota</taxon>
        <taxon>Candidatus Muproteobacteria</taxon>
    </lineage>
</organism>
<evidence type="ECO:0000256" key="9">
    <source>
        <dbReference type="ARBA" id="ARBA00023211"/>
    </source>
</evidence>
<accession>A0A1F6UKG0</accession>
<dbReference type="GO" id="GO:0005737">
    <property type="term" value="C:cytoplasm"/>
    <property type="evidence" value="ECO:0007669"/>
    <property type="project" value="TreeGrafter"/>
</dbReference>
<dbReference type="NCBIfam" id="TIGR01380">
    <property type="entry name" value="glut_syn"/>
    <property type="match status" value="1"/>
</dbReference>
<gene>
    <name evidence="10" type="primary">gshB</name>
    <name evidence="12" type="ORF">A2V58_09295</name>
</gene>
<evidence type="ECO:0000256" key="6">
    <source>
        <dbReference type="ARBA" id="ARBA00022741"/>
    </source>
</evidence>
<evidence type="ECO:0000256" key="2">
    <source>
        <dbReference type="ARBA" id="ARBA00001946"/>
    </source>
</evidence>
<dbReference type="PROSITE" id="PS50975">
    <property type="entry name" value="ATP_GRASP"/>
    <property type="match status" value="1"/>
</dbReference>
<dbReference type="InterPro" id="IPR004218">
    <property type="entry name" value="GSHS_ATP-bd"/>
</dbReference>
<dbReference type="InterPro" id="IPR006284">
    <property type="entry name" value="Glut_synth_pro"/>
</dbReference>